<evidence type="ECO:0000256" key="7">
    <source>
        <dbReference type="ARBA" id="ARBA00036823"/>
    </source>
</evidence>
<evidence type="ECO:0000256" key="4">
    <source>
        <dbReference type="ARBA" id="ARBA00022525"/>
    </source>
</evidence>
<comment type="caution">
    <text evidence="13">The sequence shown here is derived from an EMBL/GenBank/DDBJ whole genome shotgun (WGS) entry which is preliminary data.</text>
</comment>
<evidence type="ECO:0000256" key="1">
    <source>
        <dbReference type="ARBA" id="ARBA00004613"/>
    </source>
</evidence>
<dbReference type="InterPro" id="IPR001398">
    <property type="entry name" value="Macrophage_inhib_fac"/>
</dbReference>
<comment type="catalytic activity">
    <reaction evidence="7">
        <text>L-dopachrome = 5,6-dihydroxyindole-2-carboxylate</text>
        <dbReference type="Rhea" id="RHEA:13041"/>
        <dbReference type="ChEBI" id="CHEBI:16875"/>
        <dbReference type="ChEBI" id="CHEBI:57509"/>
        <dbReference type="EC" id="5.3.3.12"/>
    </reaction>
</comment>
<dbReference type="EC" id="5.3.3.12" evidence="8"/>
<keyword evidence="4" id="KW-0964">Secreted</keyword>
<dbReference type="GO" id="GO:0005615">
    <property type="term" value="C:extracellular space"/>
    <property type="evidence" value="ECO:0007669"/>
    <property type="project" value="UniProtKB-KW"/>
</dbReference>
<sequence length="119" mass="13192">MPLLEITSATAPKDIKSFTKRLSALFAELIGKPESYCVVTFSKVDYLLYNGTDEPGFIAKVGSIGHIENDRNAKLAATITKVLEEEFGTVNDRGYFVFTDVPAENIGYKYTTFANLLKQ</sequence>
<dbReference type="SUPFAM" id="SSF55331">
    <property type="entry name" value="Tautomerase/MIF"/>
    <property type="match status" value="1"/>
</dbReference>
<evidence type="ECO:0000256" key="10">
    <source>
        <dbReference type="ARBA" id="ARBA00041631"/>
    </source>
</evidence>
<organism evidence="13 14">
    <name type="scientific">Thamnidium elegans</name>
    <dbReference type="NCBI Taxonomy" id="101142"/>
    <lineage>
        <taxon>Eukaryota</taxon>
        <taxon>Fungi</taxon>
        <taxon>Fungi incertae sedis</taxon>
        <taxon>Mucoromycota</taxon>
        <taxon>Mucoromycotina</taxon>
        <taxon>Mucoromycetes</taxon>
        <taxon>Mucorales</taxon>
        <taxon>Mucorineae</taxon>
        <taxon>Mucoraceae</taxon>
        <taxon>Thamnidium</taxon>
    </lineage>
</organism>
<name>A0A8H7SKQ7_9FUNG</name>
<proteinExistence type="inferred from homology"/>
<evidence type="ECO:0000256" key="3">
    <source>
        <dbReference type="ARBA" id="ARBA00022514"/>
    </source>
</evidence>
<evidence type="ECO:0000313" key="13">
    <source>
        <dbReference type="EMBL" id="KAG2229828.1"/>
    </source>
</evidence>
<comment type="similarity">
    <text evidence="2">Belongs to the MIF family.</text>
</comment>
<dbReference type="EC" id="5.3.2.1" evidence="9"/>
<evidence type="ECO:0000256" key="6">
    <source>
        <dbReference type="ARBA" id="ARBA00036735"/>
    </source>
</evidence>
<accession>A0A8H7SKQ7</accession>
<dbReference type="GO" id="GO:0050178">
    <property type="term" value="F:phenylpyruvate tautomerase activity"/>
    <property type="evidence" value="ECO:0007669"/>
    <property type="project" value="UniProtKB-EC"/>
</dbReference>
<keyword evidence="14" id="KW-1185">Reference proteome</keyword>
<dbReference type="AlphaFoldDB" id="A0A8H7SKQ7"/>
<protein>
    <recommendedName>
        <fullName evidence="12">L-dopachrome isomerase</fullName>
        <ecNumber evidence="9">5.3.2.1</ecNumber>
        <ecNumber evidence="8">5.3.3.12</ecNumber>
    </recommendedName>
    <alternativeName>
        <fullName evidence="10">L-dopachrome tautomerase</fullName>
    </alternativeName>
    <alternativeName>
        <fullName evidence="11">Phenylpyruvate tautomerase</fullName>
    </alternativeName>
</protein>
<evidence type="ECO:0000256" key="5">
    <source>
        <dbReference type="ARBA" id="ARBA00023235"/>
    </source>
</evidence>
<dbReference type="InterPro" id="IPR014347">
    <property type="entry name" value="Tautomerase/MIF_sf"/>
</dbReference>
<dbReference type="OrthoDB" id="255819at2759"/>
<gene>
    <name evidence="13" type="ORF">INT48_008272</name>
</gene>
<dbReference type="Proteomes" id="UP000613177">
    <property type="component" value="Unassembled WGS sequence"/>
</dbReference>
<comment type="catalytic activity">
    <reaction evidence="6">
        <text>3-phenylpyruvate = enol-phenylpyruvate</text>
        <dbReference type="Rhea" id="RHEA:17097"/>
        <dbReference type="ChEBI" id="CHEBI:16815"/>
        <dbReference type="ChEBI" id="CHEBI:18005"/>
        <dbReference type="EC" id="5.3.2.1"/>
    </reaction>
</comment>
<dbReference type="Gene3D" id="3.30.429.10">
    <property type="entry name" value="Macrophage Migration Inhibitory Factor"/>
    <property type="match status" value="1"/>
</dbReference>
<evidence type="ECO:0000256" key="8">
    <source>
        <dbReference type="ARBA" id="ARBA00038932"/>
    </source>
</evidence>
<dbReference type="PANTHER" id="PTHR11954:SF6">
    <property type="entry name" value="MACROPHAGE MIGRATION INHIBITORY FACTOR"/>
    <property type="match status" value="1"/>
</dbReference>
<comment type="subcellular location">
    <subcellularLocation>
        <location evidence="1">Secreted</location>
    </subcellularLocation>
</comment>
<keyword evidence="5" id="KW-0413">Isomerase</keyword>
<evidence type="ECO:0000256" key="11">
    <source>
        <dbReference type="ARBA" id="ARBA00041912"/>
    </source>
</evidence>
<keyword evidence="3" id="KW-0202">Cytokine</keyword>
<evidence type="ECO:0000256" key="2">
    <source>
        <dbReference type="ARBA" id="ARBA00005851"/>
    </source>
</evidence>
<evidence type="ECO:0000313" key="14">
    <source>
        <dbReference type="Proteomes" id="UP000613177"/>
    </source>
</evidence>
<evidence type="ECO:0000256" key="12">
    <source>
        <dbReference type="ARBA" id="ARBA00042730"/>
    </source>
</evidence>
<dbReference type="EMBL" id="JAEPRE010000241">
    <property type="protein sequence ID" value="KAG2229828.1"/>
    <property type="molecule type" value="Genomic_DNA"/>
</dbReference>
<dbReference type="GO" id="GO:0004167">
    <property type="term" value="F:dopachrome isomerase activity"/>
    <property type="evidence" value="ECO:0007669"/>
    <property type="project" value="UniProtKB-EC"/>
</dbReference>
<reference evidence="13" key="1">
    <citation type="submission" date="2021-01" db="EMBL/GenBank/DDBJ databases">
        <title>Metabolic potential, ecology and presence of endohyphal bacteria is reflected in genomic diversity of Mucoromycotina.</title>
        <authorList>
            <person name="Muszewska A."/>
            <person name="Okrasinska A."/>
            <person name="Steczkiewicz K."/>
            <person name="Drgas O."/>
            <person name="Orlowska M."/>
            <person name="Perlinska-Lenart U."/>
            <person name="Aleksandrzak-Piekarczyk T."/>
            <person name="Szatraj K."/>
            <person name="Zielenkiewicz U."/>
            <person name="Pilsyk S."/>
            <person name="Malc E."/>
            <person name="Mieczkowski P."/>
            <person name="Kruszewska J.S."/>
            <person name="Biernat P."/>
            <person name="Pawlowska J."/>
        </authorList>
    </citation>
    <scope>NUCLEOTIDE SEQUENCE</scope>
    <source>
        <strain evidence="13">WA0000018081</strain>
    </source>
</reference>
<evidence type="ECO:0000256" key="9">
    <source>
        <dbReference type="ARBA" id="ARBA00039086"/>
    </source>
</evidence>
<dbReference type="PANTHER" id="PTHR11954">
    <property type="entry name" value="D-DOPACHROME DECARBOXYLASE"/>
    <property type="match status" value="1"/>
</dbReference>
<dbReference type="Pfam" id="PF01187">
    <property type="entry name" value="MIF"/>
    <property type="match status" value="1"/>
</dbReference>